<dbReference type="RefSeq" id="WP_249055717.1">
    <property type="nucleotide sequence ID" value="NZ_JALZWP010000001.1"/>
</dbReference>
<keyword evidence="3" id="KW-1185">Reference proteome</keyword>
<proteinExistence type="predicted"/>
<evidence type="ECO:0000313" key="2">
    <source>
        <dbReference type="EMBL" id="MCL1627408.1"/>
    </source>
</evidence>
<keyword evidence="1" id="KW-0472">Membrane</keyword>
<reference evidence="2 3" key="1">
    <citation type="submission" date="2022-05" db="EMBL/GenBank/DDBJ databases">
        <title>Seasonal and diel survey of microbial diversity of the Tyrrhenian coast.</title>
        <authorList>
            <person name="Gattoni G."/>
            <person name="Corral P."/>
        </authorList>
    </citation>
    <scope>NUCLEOTIDE SEQUENCE [LARGE SCALE GENOMIC DNA]</scope>
    <source>
        <strain evidence="2 3">V10</strain>
    </source>
</reference>
<name>A0ABT0LXT1_9RHOB</name>
<evidence type="ECO:0000313" key="3">
    <source>
        <dbReference type="Proteomes" id="UP001202550"/>
    </source>
</evidence>
<evidence type="ECO:0000256" key="1">
    <source>
        <dbReference type="SAM" id="Phobius"/>
    </source>
</evidence>
<dbReference type="Proteomes" id="UP001202550">
    <property type="component" value="Unassembled WGS sequence"/>
</dbReference>
<protein>
    <submittedName>
        <fullName evidence="2">Uncharacterized protein</fullName>
    </submittedName>
</protein>
<keyword evidence="1" id="KW-0812">Transmembrane</keyword>
<organism evidence="2 3">
    <name type="scientific">Roseinatronobacter domitianus</name>
    <dbReference type="NCBI Taxonomy" id="2940293"/>
    <lineage>
        <taxon>Bacteria</taxon>
        <taxon>Pseudomonadati</taxon>
        <taxon>Pseudomonadota</taxon>
        <taxon>Alphaproteobacteria</taxon>
        <taxon>Rhodobacterales</taxon>
        <taxon>Paracoccaceae</taxon>
        <taxon>Roseinatronobacter</taxon>
    </lineage>
</organism>
<comment type="caution">
    <text evidence="2">The sequence shown here is derived from an EMBL/GenBank/DDBJ whole genome shotgun (WGS) entry which is preliminary data.</text>
</comment>
<feature type="transmembrane region" description="Helical" evidence="1">
    <location>
        <begin position="20"/>
        <end position="38"/>
    </location>
</feature>
<keyword evidence="1" id="KW-1133">Transmembrane helix</keyword>
<accession>A0ABT0LXT1</accession>
<dbReference type="EMBL" id="JALZWP010000001">
    <property type="protein sequence ID" value="MCL1627408.1"/>
    <property type="molecule type" value="Genomic_DNA"/>
</dbReference>
<sequence>MRSSVVKFKSDESGAVTVDWVILGAAIVGIGIASVASVRTGTNDLGTETQIALSGVEVASLGELGGITDMWEFTGLFVTREWMHGPGGFIDQINNWGRTPEQLQVTYDGFAHAVQRYLDAGDTRIAGLMVDHMYAIEQILNTEGVGVNSSSVSVQAAHNSVTGWSG</sequence>
<gene>
    <name evidence="2" type="ORF">M3N55_01575</name>
</gene>